<reference evidence="9 10" key="1">
    <citation type="submission" date="2006-06" db="EMBL/GenBank/DDBJ databases">
        <authorList>
            <person name="Moran M.A."/>
            <person name="Ferriera S."/>
            <person name="Johnson J."/>
            <person name="Kravitz S."/>
            <person name="Beeson K."/>
            <person name="Sutton G."/>
            <person name="Rogers Y.-H."/>
            <person name="Friedman R."/>
            <person name="Frazier M."/>
            <person name="Venter J.C."/>
        </authorList>
    </citation>
    <scope>NUCLEOTIDE SEQUENCE [LARGE SCALE GENOMIC DNA]</scope>
    <source>
        <strain evidence="9 10">E-37</strain>
    </source>
</reference>
<comment type="caution">
    <text evidence="9">The sequence shown here is derived from an EMBL/GenBank/DDBJ whole genome shotgun (WGS) entry which is preliminary data.</text>
</comment>
<dbReference type="NCBIfam" id="TIGR02227">
    <property type="entry name" value="sigpep_I_bact"/>
    <property type="match status" value="1"/>
</dbReference>
<dbReference type="CDD" id="cd06530">
    <property type="entry name" value="S26_SPase_I"/>
    <property type="match status" value="1"/>
</dbReference>
<feature type="active site" evidence="6">
    <location>
        <position position="135"/>
    </location>
</feature>
<dbReference type="Gene3D" id="2.10.109.10">
    <property type="entry name" value="Umud Fragment, subunit A"/>
    <property type="match status" value="1"/>
</dbReference>
<evidence type="ECO:0000256" key="5">
    <source>
        <dbReference type="ARBA" id="ARBA00022801"/>
    </source>
</evidence>
<evidence type="ECO:0000256" key="1">
    <source>
        <dbReference type="ARBA" id="ARBA00000677"/>
    </source>
</evidence>
<keyword evidence="5 7" id="KW-0378">Hydrolase</keyword>
<dbReference type="PRINTS" id="PR00727">
    <property type="entry name" value="LEADERPTASE"/>
</dbReference>
<dbReference type="Pfam" id="PF05656">
    <property type="entry name" value="DUF805"/>
    <property type="match status" value="1"/>
</dbReference>
<dbReference type="PROSITE" id="PS00761">
    <property type="entry name" value="SPASE_I_3"/>
    <property type="match status" value="1"/>
</dbReference>
<evidence type="ECO:0000256" key="7">
    <source>
        <dbReference type="RuleBase" id="RU362042"/>
    </source>
</evidence>
<keyword evidence="7" id="KW-0645">Protease</keyword>
<gene>
    <name evidence="9" type="ORF">SSE37_20962</name>
</gene>
<proteinExistence type="inferred from homology"/>
<dbReference type="GO" id="GO:0016020">
    <property type="term" value="C:membrane"/>
    <property type="evidence" value="ECO:0007669"/>
    <property type="project" value="UniProtKB-SubCell"/>
</dbReference>
<dbReference type="GO" id="GO:0006465">
    <property type="term" value="P:signal peptide processing"/>
    <property type="evidence" value="ECO:0007669"/>
    <property type="project" value="InterPro"/>
</dbReference>
<dbReference type="InterPro" id="IPR019757">
    <property type="entry name" value="Pept_S26A_signal_pept_1_Lys-AS"/>
</dbReference>
<comment type="similarity">
    <text evidence="2 7">Belongs to the peptidase S26 family.</text>
</comment>
<dbReference type="GO" id="GO:0004252">
    <property type="term" value="F:serine-type endopeptidase activity"/>
    <property type="evidence" value="ECO:0007669"/>
    <property type="project" value="InterPro"/>
</dbReference>
<protein>
    <recommendedName>
        <fullName evidence="4 7">Signal peptidase I</fullName>
        <ecNumber evidence="3 7">3.4.21.89</ecNumber>
    </recommendedName>
</protein>
<dbReference type="RefSeq" id="WP_005855439.1">
    <property type="nucleotide sequence ID" value="NZ_AAYA01000001.1"/>
</dbReference>
<comment type="catalytic activity">
    <reaction evidence="1 7">
        <text>Cleavage of hydrophobic, N-terminal signal or leader sequences from secreted and periplasmic proteins.</text>
        <dbReference type="EC" id="3.4.21.89"/>
    </reaction>
</comment>
<sequence>MGFVRDGLDWSGLTGRARVAFASALWLALSFLAQGVDGFGPLHAVLWMAAALSMLLAVGHARRRLRDIGASGWWLWLLMVPFVSLVFALFLALRRPEPTKASPDFSRTARAAVVVLALLVASRALWEPYAIPAGSMKPALLPGDYILATPGLGRPERGDVIIFSHPDTGIPFVKRVIALPGETVAFQKGVPVIDGTRLPHAPDGLFTEPAEAPLSTAAPRCVNAPVPPGAPCQKRRETENLPDGRTVTVLDIDAKTMDDLPPFVVPGGHVFVLGDNRDNSLDSRVPRRSGGPGAVPYRAITGRARIVLFNNRGIGGRVMRRIE</sequence>
<dbReference type="InterPro" id="IPR036286">
    <property type="entry name" value="LexA/Signal_pep-like_sf"/>
</dbReference>
<evidence type="ECO:0000256" key="6">
    <source>
        <dbReference type="PIRSR" id="PIRSR600223-1"/>
    </source>
</evidence>
<dbReference type="GO" id="GO:0009003">
    <property type="term" value="F:signal peptidase activity"/>
    <property type="evidence" value="ECO:0007669"/>
    <property type="project" value="UniProtKB-EC"/>
</dbReference>
<dbReference type="EMBL" id="AAYA01000001">
    <property type="protein sequence ID" value="EBA10516.1"/>
    <property type="molecule type" value="Genomic_DNA"/>
</dbReference>
<comment type="caution">
    <text evidence="7">Lacks conserved residue(s) required for the propagation of feature annotation.</text>
</comment>
<dbReference type="InterPro" id="IPR019533">
    <property type="entry name" value="Peptidase_S26"/>
</dbReference>
<keyword evidence="7" id="KW-1133">Transmembrane helix</keyword>
<feature type="transmembrane region" description="Helical" evidence="7">
    <location>
        <begin position="45"/>
        <end position="61"/>
    </location>
</feature>
<dbReference type="InterPro" id="IPR008523">
    <property type="entry name" value="DUF805"/>
</dbReference>
<dbReference type="PANTHER" id="PTHR43390">
    <property type="entry name" value="SIGNAL PEPTIDASE I"/>
    <property type="match status" value="1"/>
</dbReference>
<feature type="domain" description="Peptidase S26" evidence="8">
    <location>
        <begin position="112"/>
        <end position="308"/>
    </location>
</feature>
<dbReference type="EC" id="3.4.21.89" evidence="3 7"/>
<evidence type="ECO:0000313" key="9">
    <source>
        <dbReference type="EMBL" id="EBA10516.1"/>
    </source>
</evidence>
<evidence type="ECO:0000256" key="3">
    <source>
        <dbReference type="ARBA" id="ARBA00013208"/>
    </source>
</evidence>
<name>A3JYD0_SAGS3</name>
<evidence type="ECO:0000259" key="8">
    <source>
        <dbReference type="Pfam" id="PF10502"/>
    </source>
</evidence>
<feature type="active site" evidence="6">
    <location>
        <position position="174"/>
    </location>
</feature>
<accession>A3JYD0</accession>
<dbReference type="eggNOG" id="COG0681">
    <property type="taxonomic scope" value="Bacteria"/>
</dbReference>
<dbReference type="InterPro" id="IPR000223">
    <property type="entry name" value="Pept_S26A_signal_pept_1"/>
</dbReference>
<keyword evidence="7" id="KW-0812">Transmembrane</keyword>
<evidence type="ECO:0000313" key="10">
    <source>
        <dbReference type="Proteomes" id="UP000005713"/>
    </source>
</evidence>
<evidence type="ECO:0000256" key="2">
    <source>
        <dbReference type="ARBA" id="ARBA00009370"/>
    </source>
</evidence>
<dbReference type="Proteomes" id="UP000005713">
    <property type="component" value="Unassembled WGS sequence"/>
</dbReference>
<evidence type="ECO:0000256" key="4">
    <source>
        <dbReference type="ARBA" id="ARBA00019232"/>
    </source>
</evidence>
<dbReference type="PROSITE" id="PS00760">
    <property type="entry name" value="SPASE_I_2"/>
    <property type="match status" value="1"/>
</dbReference>
<dbReference type="MEROPS" id="S26.024"/>
<dbReference type="Pfam" id="PF10502">
    <property type="entry name" value="Peptidase_S26"/>
    <property type="match status" value="1"/>
</dbReference>
<dbReference type="OrthoDB" id="7830750at2"/>
<organism evidence="9 10">
    <name type="scientific">Sagittula stellata (strain ATCC 700073 / DSM 11524 / E-37)</name>
    <dbReference type="NCBI Taxonomy" id="388399"/>
    <lineage>
        <taxon>Bacteria</taxon>
        <taxon>Pseudomonadati</taxon>
        <taxon>Pseudomonadota</taxon>
        <taxon>Alphaproteobacteria</taxon>
        <taxon>Rhodobacterales</taxon>
        <taxon>Roseobacteraceae</taxon>
        <taxon>Sagittula</taxon>
    </lineage>
</organism>
<keyword evidence="10" id="KW-1185">Reference proteome</keyword>
<dbReference type="SUPFAM" id="SSF51306">
    <property type="entry name" value="LexA/Signal peptidase"/>
    <property type="match status" value="1"/>
</dbReference>
<dbReference type="InterPro" id="IPR019758">
    <property type="entry name" value="Pept_S26A_signal_pept_1_CS"/>
</dbReference>
<keyword evidence="7" id="KW-0472">Membrane</keyword>
<dbReference type="PANTHER" id="PTHR43390:SF1">
    <property type="entry name" value="CHLOROPLAST PROCESSING PEPTIDASE"/>
    <property type="match status" value="1"/>
</dbReference>
<feature type="transmembrane region" description="Helical" evidence="7">
    <location>
        <begin position="73"/>
        <end position="93"/>
    </location>
</feature>
<comment type="subcellular location">
    <subcellularLocation>
        <location evidence="7">Membrane</location>
        <topology evidence="7">Single-pass type II membrane protein</topology>
    </subcellularLocation>
</comment>
<dbReference type="AlphaFoldDB" id="A3JYD0"/>